<evidence type="ECO:0000256" key="2">
    <source>
        <dbReference type="SAM" id="SignalP"/>
    </source>
</evidence>
<evidence type="ECO:0008006" key="5">
    <source>
        <dbReference type="Google" id="ProtNLM"/>
    </source>
</evidence>
<feature type="chain" id="PRO_5013263663" description="Endonuclease" evidence="2">
    <location>
        <begin position="30"/>
        <end position="162"/>
    </location>
</feature>
<dbReference type="Proteomes" id="UP000218767">
    <property type="component" value="Unassembled WGS sequence"/>
</dbReference>
<proteinExistence type="inferred from homology"/>
<dbReference type="GO" id="GO:0019239">
    <property type="term" value="F:deaminase activity"/>
    <property type="evidence" value="ECO:0007669"/>
    <property type="project" value="TreeGrafter"/>
</dbReference>
<evidence type="ECO:0000313" key="4">
    <source>
        <dbReference type="Proteomes" id="UP000218767"/>
    </source>
</evidence>
<protein>
    <recommendedName>
        <fullName evidence="5">Endonuclease</fullName>
    </recommendedName>
</protein>
<organism evidence="3 4">
    <name type="scientific">SAR86 cluster bacterium</name>
    <dbReference type="NCBI Taxonomy" id="2030880"/>
    <lineage>
        <taxon>Bacteria</taxon>
        <taxon>Pseudomonadati</taxon>
        <taxon>Pseudomonadota</taxon>
        <taxon>Gammaproteobacteria</taxon>
        <taxon>SAR86 cluster</taxon>
    </lineage>
</organism>
<name>A0A2A4XAF2_9GAMM</name>
<feature type="signal peptide" evidence="2">
    <location>
        <begin position="1"/>
        <end position="29"/>
    </location>
</feature>
<evidence type="ECO:0000256" key="1">
    <source>
        <dbReference type="ARBA" id="ARBA00010552"/>
    </source>
</evidence>
<dbReference type="InterPro" id="IPR006175">
    <property type="entry name" value="YjgF/YER057c/UK114"/>
</dbReference>
<gene>
    <name evidence="3" type="ORF">COB20_04510</name>
</gene>
<dbReference type="GO" id="GO:0005829">
    <property type="term" value="C:cytosol"/>
    <property type="evidence" value="ECO:0007669"/>
    <property type="project" value="TreeGrafter"/>
</dbReference>
<dbReference type="AlphaFoldDB" id="A0A2A4XAF2"/>
<reference evidence="4" key="1">
    <citation type="submission" date="2017-08" db="EMBL/GenBank/DDBJ databases">
        <title>A dynamic microbial community with high functional redundancy inhabits the cold, oxic subseafloor aquifer.</title>
        <authorList>
            <person name="Tully B.J."/>
            <person name="Wheat C.G."/>
            <person name="Glazer B.T."/>
            <person name="Huber J.A."/>
        </authorList>
    </citation>
    <scope>NUCLEOTIDE SEQUENCE [LARGE SCALE GENOMIC DNA]</scope>
</reference>
<keyword evidence="2" id="KW-0732">Signal</keyword>
<sequence length="162" mass="17507">MIKFKKPLTAISIAASLAVVMGIAAVSSAAEIVRTGEGRNFYNNIMIPAGAETLYLSGSGARQQADGTWGDMQQQTVDTFSRFQETLESQGWSLEDIVQVRAFAVSGADGELDFAGFNAGYQQFFGSDKNAMKPVRSFVEIAGLVVDGWLIEIEIRAARMPD</sequence>
<dbReference type="PANTHER" id="PTHR11803">
    <property type="entry name" value="2-IMINOBUTANOATE/2-IMINOPROPANOATE DEAMINASE RIDA"/>
    <property type="match status" value="1"/>
</dbReference>
<dbReference type="PANTHER" id="PTHR11803:SF59">
    <property type="entry name" value="ENDORIBONUCLEASE"/>
    <property type="match status" value="1"/>
</dbReference>
<comment type="similarity">
    <text evidence="1">Belongs to the RutC family.</text>
</comment>
<dbReference type="Pfam" id="PF01042">
    <property type="entry name" value="Ribonuc_L-PSP"/>
    <property type="match status" value="1"/>
</dbReference>
<dbReference type="Gene3D" id="3.30.1330.40">
    <property type="entry name" value="RutC-like"/>
    <property type="match status" value="1"/>
</dbReference>
<dbReference type="SUPFAM" id="SSF55298">
    <property type="entry name" value="YjgF-like"/>
    <property type="match status" value="1"/>
</dbReference>
<evidence type="ECO:0000313" key="3">
    <source>
        <dbReference type="EMBL" id="PCI79550.1"/>
    </source>
</evidence>
<comment type="caution">
    <text evidence="3">The sequence shown here is derived from an EMBL/GenBank/DDBJ whole genome shotgun (WGS) entry which is preliminary data.</text>
</comment>
<dbReference type="EMBL" id="NVUL01000016">
    <property type="protein sequence ID" value="PCI79550.1"/>
    <property type="molecule type" value="Genomic_DNA"/>
</dbReference>
<dbReference type="PROSITE" id="PS01094">
    <property type="entry name" value="UPF0076"/>
    <property type="match status" value="1"/>
</dbReference>
<dbReference type="InterPro" id="IPR035959">
    <property type="entry name" value="RutC-like_sf"/>
</dbReference>
<accession>A0A2A4XAF2</accession>
<dbReference type="InterPro" id="IPR019897">
    <property type="entry name" value="RidA_CS"/>
</dbReference>